<protein>
    <submittedName>
        <fullName evidence="2">Uncharacterized protein</fullName>
    </submittedName>
</protein>
<dbReference type="InterPro" id="IPR036291">
    <property type="entry name" value="NAD(P)-bd_dom_sf"/>
</dbReference>
<evidence type="ECO:0000313" key="2">
    <source>
        <dbReference type="EMBL" id="CAH1801617.1"/>
    </source>
</evidence>
<gene>
    <name evidence="2" type="ORF">OFUS_LOCUS25390</name>
</gene>
<dbReference type="OrthoDB" id="10262413at2759"/>
<comment type="caution">
    <text evidence="2">The sequence shown here is derived from an EMBL/GenBank/DDBJ whole genome shotgun (WGS) entry which is preliminary data.</text>
</comment>
<dbReference type="EMBL" id="CAIIXF020000012">
    <property type="protein sequence ID" value="CAH1801617.1"/>
    <property type="molecule type" value="Genomic_DNA"/>
</dbReference>
<name>A0A8J1TKB7_OWEFU</name>
<dbReference type="InterPro" id="IPR050425">
    <property type="entry name" value="NAD(P)_dehydrat-like"/>
</dbReference>
<dbReference type="GO" id="GO:0016616">
    <property type="term" value="F:oxidoreductase activity, acting on the CH-OH group of donors, NAD or NADP as acceptor"/>
    <property type="evidence" value="ECO:0007669"/>
    <property type="project" value="InterPro"/>
</dbReference>
<evidence type="ECO:0000313" key="3">
    <source>
        <dbReference type="Proteomes" id="UP000749559"/>
    </source>
</evidence>
<keyword evidence="3" id="KW-1185">Reference proteome</keyword>
<keyword evidence="1" id="KW-0560">Oxidoreductase</keyword>
<dbReference type="FunFam" id="3.40.50.720:FF:000495">
    <property type="entry name" value="3 hydroxysteroid dehydrogenase, putative"/>
    <property type="match status" value="1"/>
</dbReference>
<dbReference type="SUPFAM" id="SSF51735">
    <property type="entry name" value="NAD(P)-binding Rossmann-fold domains"/>
    <property type="match status" value="1"/>
</dbReference>
<dbReference type="Gene3D" id="3.40.50.720">
    <property type="entry name" value="NAD(P)-binding Rossmann-like Domain"/>
    <property type="match status" value="1"/>
</dbReference>
<proteinExistence type="predicted"/>
<dbReference type="Pfam" id="PF01073">
    <property type="entry name" value="3Beta_HSD"/>
    <property type="match status" value="1"/>
</dbReference>
<dbReference type="GO" id="GO:0006694">
    <property type="term" value="P:steroid biosynthetic process"/>
    <property type="evidence" value="ECO:0007669"/>
    <property type="project" value="InterPro"/>
</dbReference>
<organism evidence="2 3">
    <name type="scientific">Owenia fusiformis</name>
    <name type="common">Polychaete worm</name>
    <dbReference type="NCBI Taxonomy" id="6347"/>
    <lineage>
        <taxon>Eukaryota</taxon>
        <taxon>Metazoa</taxon>
        <taxon>Spiralia</taxon>
        <taxon>Lophotrochozoa</taxon>
        <taxon>Annelida</taxon>
        <taxon>Polychaeta</taxon>
        <taxon>Sedentaria</taxon>
        <taxon>Canalipalpata</taxon>
        <taxon>Sabellida</taxon>
        <taxon>Oweniida</taxon>
        <taxon>Oweniidae</taxon>
        <taxon>Owenia</taxon>
    </lineage>
</organism>
<sequence length="294" mass="32660">MSSPATELVAVVTGGNGFLGQHIIQALMKHCAEIREIKVFDKMIYKDKLEPFKQRMMNSCITKSHQCVSRGDPRILSVVGDITDYESVSEACRGADVVFHVLSLVDASLIPDRDALERINVDGTLNVVNACLEHNVRQLIYTSTVDVVIGYEDIINGTETNTRYPDEFLYDSYAETKAHAEKIVLDANGKGRLNQLKTLSLRPPVIYGEADTHFITQMLHSAKSFGGTLIPFGDGKTKWQQAYVGNVAWAHICAYRAVKNEYERESHSGILESSMTSPEIVSGTSEYPDILRGR</sequence>
<accession>A0A8J1TKB7</accession>
<dbReference type="PANTHER" id="PTHR10366:SF853">
    <property type="entry name" value="GH25466P"/>
    <property type="match status" value="1"/>
</dbReference>
<dbReference type="PANTHER" id="PTHR10366">
    <property type="entry name" value="NAD DEPENDENT EPIMERASE/DEHYDRATASE"/>
    <property type="match status" value="1"/>
</dbReference>
<dbReference type="AlphaFoldDB" id="A0A8J1TKB7"/>
<reference evidence="2" key="1">
    <citation type="submission" date="2022-03" db="EMBL/GenBank/DDBJ databases">
        <authorList>
            <person name="Martin C."/>
        </authorList>
    </citation>
    <scope>NUCLEOTIDE SEQUENCE</scope>
</reference>
<evidence type="ECO:0000256" key="1">
    <source>
        <dbReference type="ARBA" id="ARBA00023002"/>
    </source>
</evidence>
<dbReference type="InterPro" id="IPR002225">
    <property type="entry name" value="3Beta_OHSteriod_DH/Estase"/>
</dbReference>
<dbReference type="Proteomes" id="UP000749559">
    <property type="component" value="Unassembled WGS sequence"/>
</dbReference>